<keyword evidence="2" id="KW-0732">Signal</keyword>
<reference evidence="3 4" key="1">
    <citation type="submission" date="2018-02" db="EMBL/GenBank/DDBJ databases">
        <title>Genomic Encyclopedia of Archaeal and Bacterial Type Strains, Phase II (KMG-II): from individual species to whole genera.</title>
        <authorList>
            <person name="Goeker M."/>
        </authorList>
    </citation>
    <scope>NUCLEOTIDE SEQUENCE [LARGE SCALE GENOMIC DNA]</scope>
    <source>
        <strain evidence="3 4">YU 961-1</strain>
    </source>
</reference>
<feature type="chain" id="PRO_5015524449" evidence="2">
    <location>
        <begin position="31"/>
        <end position="302"/>
    </location>
</feature>
<feature type="region of interest" description="Disordered" evidence="1">
    <location>
        <begin position="237"/>
        <end position="258"/>
    </location>
</feature>
<comment type="caution">
    <text evidence="3">The sequence shown here is derived from an EMBL/GenBank/DDBJ whole genome shotgun (WGS) entry which is preliminary data.</text>
</comment>
<gene>
    <name evidence="3" type="ORF">CLV40_1091</name>
</gene>
<proteinExistence type="predicted"/>
<feature type="region of interest" description="Disordered" evidence="1">
    <location>
        <begin position="49"/>
        <end position="80"/>
    </location>
</feature>
<sequence>MHTRVHRAAPAAALLLALVACSSPSTTANAPTIGAPTAAEDEQIGCLTTGGATTVPPTPQSFRATPGWKRAAEAPAADPGSPAVWAEIEHELATYQKSDYQHTTTLDRAAGNYVVDCSGWGNVLLRIAACDAYGDLVRAANATRSTSFATSCDLPTGAVEHGPYAVDWAQMLGKLQPGESNGHWTRVAKVADVVPGDVVTYALGPGASDTGHVMFAAGTPTQDATNPAEWQVPIADSTESRHGPADSRNNNPKNVDGHGIGTAAISLIVDQTGAPTNQFRWYPGAPKIDQVPAAVTLGHFTG</sequence>
<dbReference type="PROSITE" id="PS51257">
    <property type="entry name" value="PROKAR_LIPOPROTEIN"/>
    <property type="match status" value="1"/>
</dbReference>
<name>A0A2S6GN70_9PSEU</name>
<evidence type="ECO:0000313" key="4">
    <source>
        <dbReference type="Proteomes" id="UP000239203"/>
    </source>
</evidence>
<dbReference type="Proteomes" id="UP000239203">
    <property type="component" value="Unassembled WGS sequence"/>
</dbReference>
<keyword evidence="4" id="KW-1185">Reference proteome</keyword>
<accession>A0A2S6GN70</accession>
<dbReference type="OrthoDB" id="3678394at2"/>
<feature type="signal peptide" evidence="2">
    <location>
        <begin position="1"/>
        <end position="30"/>
    </location>
</feature>
<protein>
    <submittedName>
        <fullName evidence="3">Uncharacterized protein</fullName>
    </submittedName>
</protein>
<organism evidence="3 4">
    <name type="scientific">Actinokineospora auranticolor</name>
    <dbReference type="NCBI Taxonomy" id="155976"/>
    <lineage>
        <taxon>Bacteria</taxon>
        <taxon>Bacillati</taxon>
        <taxon>Actinomycetota</taxon>
        <taxon>Actinomycetes</taxon>
        <taxon>Pseudonocardiales</taxon>
        <taxon>Pseudonocardiaceae</taxon>
        <taxon>Actinokineospora</taxon>
    </lineage>
</organism>
<dbReference type="RefSeq" id="WP_104480017.1">
    <property type="nucleotide sequence ID" value="NZ_CP154825.1"/>
</dbReference>
<dbReference type="EMBL" id="PTIX01000009">
    <property type="protein sequence ID" value="PPK66616.1"/>
    <property type="molecule type" value="Genomic_DNA"/>
</dbReference>
<evidence type="ECO:0000313" key="3">
    <source>
        <dbReference type="EMBL" id="PPK66616.1"/>
    </source>
</evidence>
<evidence type="ECO:0000256" key="1">
    <source>
        <dbReference type="SAM" id="MobiDB-lite"/>
    </source>
</evidence>
<evidence type="ECO:0000256" key="2">
    <source>
        <dbReference type="SAM" id="SignalP"/>
    </source>
</evidence>
<dbReference type="AlphaFoldDB" id="A0A2S6GN70"/>